<dbReference type="PANTHER" id="PTHR30040">
    <property type="entry name" value="THIAMINE BIOSYNTHESIS LIPOPROTEIN APBE"/>
    <property type="match status" value="1"/>
</dbReference>
<proteinExistence type="inferred from homology"/>
<dbReference type="InterPro" id="IPR024932">
    <property type="entry name" value="ApbE"/>
</dbReference>
<evidence type="ECO:0000256" key="9">
    <source>
        <dbReference type="ARBA" id="ARBA00048540"/>
    </source>
</evidence>
<dbReference type="Gene3D" id="3.10.520.10">
    <property type="entry name" value="ApbE-like domains"/>
    <property type="match status" value="1"/>
</dbReference>
<sequence>MFKPLRLIDSKPTDRPGNKTSGTRTCFNAPTAPVLTRRQAVCATASIATLVAAGLAGCSKSTNQTSASQGDSSKPATGSTFAFDTYCTFTVWGDDTALSQLSAACAHYDELFDLYSPSSDIARINTAQGAATAVDPDTAQLIALALDYCAQADGLFDITIGAVSTLWDFERGVRPDDAAIGDALQHVDWHGVEVDEESSTVRLTDPQAKLDLGGIAKGYIADRLCELLASKTKATAAVISLGGNIAFFGTKPDASTWNTGIRDPNDPGGSTVVGTAHVSGGSLVTSGLYERTFELDGTTYWHILDPRTGMPVQTDTASVTVACPSSTTADALSTTLFVAGSKNGGALADTHQDTAAYFIKLDGSHAESSRWQELTSFES</sequence>
<evidence type="ECO:0000256" key="3">
    <source>
        <dbReference type="ARBA" id="ARBA00022630"/>
    </source>
</evidence>
<dbReference type="InterPro" id="IPR003374">
    <property type="entry name" value="ApbE-like_sf"/>
</dbReference>
<feature type="binding site" evidence="11">
    <location>
        <position position="330"/>
    </location>
    <ligand>
        <name>Mg(2+)</name>
        <dbReference type="ChEBI" id="CHEBI:18420"/>
    </ligand>
</feature>
<evidence type="ECO:0000256" key="2">
    <source>
        <dbReference type="ARBA" id="ARBA00016337"/>
    </source>
</evidence>
<evidence type="ECO:0000313" key="14">
    <source>
        <dbReference type="Proteomes" id="UP000260943"/>
    </source>
</evidence>
<evidence type="ECO:0000256" key="11">
    <source>
        <dbReference type="PIRSR" id="PIRSR006268-2"/>
    </source>
</evidence>
<feature type="binding site" evidence="11">
    <location>
        <position position="334"/>
    </location>
    <ligand>
        <name>Mg(2+)</name>
        <dbReference type="ChEBI" id="CHEBI:18420"/>
    </ligand>
</feature>
<evidence type="ECO:0000256" key="7">
    <source>
        <dbReference type="ARBA" id="ARBA00022842"/>
    </source>
</evidence>
<dbReference type="AlphaFoldDB" id="A0A3E4QVA3"/>
<dbReference type="Pfam" id="PF02424">
    <property type="entry name" value="ApbE"/>
    <property type="match status" value="1"/>
</dbReference>
<evidence type="ECO:0000256" key="1">
    <source>
        <dbReference type="ARBA" id="ARBA00011955"/>
    </source>
</evidence>
<gene>
    <name evidence="13" type="ORF">DXC81_02960</name>
</gene>
<dbReference type="GO" id="GO:0016740">
    <property type="term" value="F:transferase activity"/>
    <property type="evidence" value="ECO:0007669"/>
    <property type="project" value="UniProtKB-UniRule"/>
</dbReference>
<evidence type="ECO:0000256" key="4">
    <source>
        <dbReference type="ARBA" id="ARBA00022679"/>
    </source>
</evidence>
<comment type="similarity">
    <text evidence="10">Belongs to the ApbE family.</text>
</comment>
<dbReference type="EMBL" id="QSRJ01000003">
    <property type="protein sequence ID" value="RGL11102.1"/>
    <property type="molecule type" value="Genomic_DNA"/>
</dbReference>
<keyword evidence="3 10" id="KW-0285">Flavoprotein</keyword>
<evidence type="ECO:0000256" key="8">
    <source>
        <dbReference type="ARBA" id="ARBA00031306"/>
    </source>
</evidence>
<comment type="cofactor">
    <cofactor evidence="11">
        <name>Mg(2+)</name>
        <dbReference type="ChEBI" id="CHEBI:18420"/>
    </cofactor>
    <cofactor evidence="11">
        <name>Mn(2+)</name>
        <dbReference type="ChEBI" id="CHEBI:29035"/>
    </cofactor>
    <text evidence="11">Magnesium. Can also use manganese.</text>
</comment>
<dbReference type="GO" id="GO:0046872">
    <property type="term" value="F:metal ion binding"/>
    <property type="evidence" value="ECO:0007669"/>
    <property type="project" value="UniProtKB-UniRule"/>
</dbReference>
<evidence type="ECO:0000313" key="13">
    <source>
        <dbReference type="EMBL" id="RGL11102.1"/>
    </source>
</evidence>
<accession>A0A3E4QVA3</accession>
<feature type="compositionally biased region" description="Basic and acidic residues" evidence="12">
    <location>
        <begin position="1"/>
        <end position="17"/>
    </location>
</feature>
<dbReference type="EC" id="2.7.1.180" evidence="1 10"/>
<dbReference type="PIRSF" id="PIRSF006268">
    <property type="entry name" value="ApbE"/>
    <property type="match status" value="1"/>
</dbReference>
<dbReference type="PANTHER" id="PTHR30040:SF2">
    <property type="entry name" value="FAD:PROTEIN FMN TRANSFERASE"/>
    <property type="match status" value="1"/>
</dbReference>
<keyword evidence="5 10" id="KW-0479">Metal-binding</keyword>
<feature type="binding site" evidence="11">
    <location>
        <position position="214"/>
    </location>
    <ligand>
        <name>Mg(2+)</name>
        <dbReference type="ChEBI" id="CHEBI:18420"/>
    </ligand>
</feature>
<organism evidence="13 14">
    <name type="scientific">Collinsella tanakaei</name>
    <dbReference type="NCBI Taxonomy" id="626935"/>
    <lineage>
        <taxon>Bacteria</taxon>
        <taxon>Bacillati</taxon>
        <taxon>Actinomycetota</taxon>
        <taxon>Coriobacteriia</taxon>
        <taxon>Coriobacteriales</taxon>
        <taxon>Coriobacteriaceae</taxon>
        <taxon>Collinsella</taxon>
    </lineage>
</organism>
<reference evidence="13 14" key="1">
    <citation type="submission" date="2018-08" db="EMBL/GenBank/DDBJ databases">
        <title>A genome reference for cultivated species of the human gut microbiota.</title>
        <authorList>
            <person name="Zou Y."/>
            <person name="Xue W."/>
            <person name="Luo G."/>
        </authorList>
    </citation>
    <scope>NUCLEOTIDE SEQUENCE [LARGE SCALE GENOMIC DNA]</scope>
    <source>
        <strain evidence="13 14">TF08-14</strain>
    </source>
</reference>
<keyword evidence="4 10" id="KW-0808">Transferase</keyword>
<evidence type="ECO:0000256" key="10">
    <source>
        <dbReference type="PIRNR" id="PIRNR006268"/>
    </source>
</evidence>
<evidence type="ECO:0000256" key="5">
    <source>
        <dbReference type="ARBA" id="ARBA00022723"/>
    </source>
</evidence>
<protein>
    <recommendedName>
        <fullName evidence="2 10">FAD:protein FMN transferase</fullName>
        <ecNumber evidence="1 10">2.7.1.180</ecNumber>
    </recommendedName>
    <alternativeName>
        <fullName evidence="8 10">Flavin transferase</fullName>
    </alternativeName>
</protein>
<keyword evidence="6 10" id="KW-0274">FAD</keyword>
<feature type="region of interest" description="Disordered" evidence="12">
    <location>
        <begin position="1"/>
        <end position="23"/>
    </location>
</feature>
<name>A0A3E4QVA3_9ACTN</name>
<dbReference type="Proteomes" id="UP000260943">
    <property type="component" value="Unassembled WGS sequence"/>
</dbReference>
<keyword evidence="7 10" id="KW-0460">Magnesium</keyword>
<evidence type="ECO:0000256" key="6">
    <source>
        <dbReference type="ARBA" id="ARBA00022827"/>
    </source>
</evidence>
<dbReference type="SUPFAM" id="SSF143631">
    <property type="entry name" value="ApbE-like"/>
    <property type="match status" value="1"/>
</dbReference>
<dbReference type="RefSeq" id="WP_117679121.1">
    <property type="nucleotide sequence ID" value="NZ_QSRJ01000003.1"/>
</dbReference>
<evidence type="ECO:0000256" key="12">
    <source>
        <dbReference type="SAM" id="MobiDB-lite"/>
    </source>
</evidence>
<comment type="caution">
    <text evidence="13">The sequence shown here is derived from an EMBL/GenBank/DDBJ whole genome shotgun (WGS) entry which is preliminary data.</text>
</comment>
<comment type="catalytic activity">
    <reaction evidence="9 10">
        <text>L-threonyl-[protein] + FAD = FMN-L-threonyl-[protein] + AMP + H(+)</text>
        <dbReference type="Rhea" id="RHEA:36847"/>
        <dbReference type="Rhea" id="RHEA-COMP:11060"/>
        <dbReference type="Rhea" id="RHEA-COMP:11061"/>
        <dbReference type="ChEBI" id="CHEBI:15378"/>
        <dbReference type="ChEBI" id="CHEBI:30013"/>
        <dbReference type="ChEBI" id="CHEBI:57692"/>
        <dbReference type="ChEBI" id="CHEBI:74257"/>
        <dbReference type="ChEBI" id="CHEBI:456215"/>
        <dbReference type="EC" id="2.7.1.180"/>
    </reaction>
</comment>